<dbReference type="Gene3D" id="3.60.10.10">
    <property type="entry name" value="Endonuclease/exonuclease/phosphatase"/>
    <property type="match status" value="1"/>
</dbReference>
<dbReference type="GO" id="GO:0003824">
    <property type="term" value="F:catalytic activity"/>
    <property type="evidence" value="ECO:0007669"/>
    <property type="project" value="InterPro"/>
</dbReference>
<dbReference type="InterPro" id="IPR036691">
    <property type="entry name" value="Endo/exonu/phosph_ase_sf"/>
</dbReference>
<dbReference type="Proteomes" id="UP000265520">
    <property type="component" value="Unassembled WGS sequence"/>
</dbReference>
<keyword evidence="3" id="KW-1185">Reference proteome</keyword>
<feature type="non-terminal residue" evidence="2">
    <location>
        <position position="1"/>
    </location>
</feature>
<evidence type="ECO:0000313" key="3">
    <source>
        <dbReference type="Proteomes" id="UP000265520"/>
    </source>
</evidence>
<proteinExistence type="predicted"/>
<dbReference type="Pfam" id="PF03372">
    <property type="entry name" value="Exo_endo_phos"/>
    <property type="match status" value="1"/>
</dbReference>
<dbReference type="InterPro" id="IPR005135">
    <property type="entry name" value="Endo/exonuclease/phosphatase"/>
</dbReference>
<name>A0A392MA49_9FABA</name>
<protein>
    <recommendedName>
        <fullName evidence="1">Endonuclease/exonuclease/phosphatase domain-containing protein</fullName>
    </recommendedName>
</protein>
<dbReference type="AlphaFoldDB" id="A0A392MA49"/>
<dbReference type="EMBL" id="LXQA010006133">
    <property type="protein sequence ID" value="MCH84023.1"/>
    <property type="molecule type" value="Genomic_DNA"/>
</dbReference>
<evidence type="ECO:0000313" key="2">
    <source>
        <dbReference type="EMBL" id="MCH84023.1"/>
    </source>
</evidence>
<dbReference type="PANTHER" id="PTHR33710:SF13">
    <property type="entry name" value="ENDONUCLEASE_EXONUCLEASE_PHOSPHATASE FAMILY PROTEIN"/>
    <property type="match status" value="1"/>
</dbReference>
<evidence type="ECO:0000259" key="1">
    <source>
        <dbReference type="Pfam" id="PF03372"/>
    </source>
</evidence>
<dbReference type="SUPFAM" id="SSF56219">
    <property type="entry name" value="DNase I-like"/>
    <property type="match status" value="1"/>
</dbReference>
<sequence length="344" mass="40383">VEEKDSDPWLLTVVYAASPREQERRETWLQIRHLATTITAPWLVMGDFNETASPDEKKGGARVDIGKCLQFNNWINECNLTEVATAGTKFTWRGPQWNGRDRVFKKLDRILCNISWRLKYHEGFVKVLPRVQSDHHPIIVLTEGETNVSRNRPFRFEAAWTTHENFHQFLKDNWFRDRELVSLLNNITTNLKEWNQEVFGNIFKRKKVLLARLNGIQNSSNYGNSNFLESLVKELQDQLAITLHQEECLWYQKSRGKLINDGDRNTKYYHSKTIVRRRHNRIVALRNEAGNWIDDQENLSNMVRNFYLNLYRGKSHLGPYYFMGQLSSNARGRAGQIECFGSVF</sequence>
<dbReference type="PANTHER" id="PTHR33710">
    <property type="entry name" value="BNAC02G09200D PROTEIN"/>
    <property type="match status" value="1"/>
</dbReference>
<feature type="domain" description="Endonuclease/exonuclease/phosphatase" evidence="1">
    <location>
        <begin position="15"/>
        <end position="135"/>
    </location>
</feature>
<reference evidence="2 3" key="1">
    <citation type="journal article" date="2018" name="Front. Plant Sci.">
        <title>Red Clover (Trifolium pratense) and Zigzag Clover (T. medium) - A Picture of Genomic Similarities and Differences.</title>
        <authorList>
            <person name="Dluhosova J."/>
            <person name="Istvanek J."/>
            <person name="Nedelnik J."/>
            <person name="Repkova J."/>
        </authorList>
    </citation>
    <scope>NUCLEOTIDE SEQUENCE [LARGE SCALE GENOMIC DNA]</scope>
    <source>
        <strain evidence="3">cv. 10/8</strain>
        <tissue evidence="2">Leaf</tissue>
    </source>
</reference>
<comment type="caution">
    <text evidence="2">The sequence shown here is derived from an EMBL/GenBank/DDBJ whole genome shotgun (WGS) entry which is preliminary data.</text>
</comment>
<organism evidence="2 3">
    <name type="scientific">Trifolium medium</name>
    <dbReference type="NCBI Taxonomy" id="97028"/>
    <lineage>
        <taxon>Eukaryota</taxon>
        <taxon>Viridiplantae</taxon>
        <taxon>Streptophyta</taxon>
        <taxon>Embryophyta</taxon>
        <taxon>Tracheophyta</taxon>
        <taxon>Spermatophyta</taxon>
        <taxon>Magnoliopsida</taxon>
        <taxon>eudicotyledons</taxon>
        <taxon>Gunneridae</taxon>
        <taxon>Pentapetalae</taxon>
        <taxon>rosids</taxon>
        <taxon>fabids</taxon>
        <taxon>Fabales</taxon>
        <taxon>Fabaceae</taxon>
        <taxon>Papilionoideae</taxon>
        <taxon>50 kb inversion clade</taxon>
        <taxon>NPAAA clade</taxon>
        <taxon>Hologalegina</taxon>
        <taxon>IRL clade</taxon>
        <taxon>Trifolieae</taxon>
        <taxon>Trifolium</taxon>
    </lineage>
</organism>
<accession>A0A392MA49</accession>
<gene>
    <name evidence="2" type="ORF">A2U01_0004853</name>
</gene>